<comment type="similarity">
    <text evidence="1 6">Belongs to the thiolase-like superfamily. Thiolase family.</text>
</comment>
<sequence length="395" mass="40364">MRGEAVIVAGARTAIGTAYKGSLADVGAFELGTAAVKEALRRSGIEPGLVDDVVLGESLYGGGAIGRYVAIEAGLVDAPGIAHNRHCASGLSAVQTAASSIIAGMDRVVVAGGVQSSSTMPKASRRVPGTDDWEDDWLAPSHRETPDAPIADMSITVGWNTAAKAGVSRQEMDAWAFRSHQRAIAGIDAGSFADEIVPIEVTRRDGTTFTFAVDEHPRRGSTLEKLASLTPLHPEIDGFSITAGNAAGVNDAAGAVVVADREFTERRGLEPLAVVRAWASVGVPPAETGLAPAPAIEKALGRAGLGVGDIALWEINEAFASVAVAATKALGLDDNLVNVLGSGCSLGHPVAMTGTRMVLTLTHELRRRGGGTGVAAMCAGGGMASALVLEVPAPR</sequence>
<evidence type="ECO:0000256" key="1">
    <source>
        <dbReference type="ARBA" id="ARBA00010982"/>
    </source>
</evidence>
<dbReference type="PIRSF" id="PIRSF000429">
    <property type="entry name" value="Ac-CoA_Ac_transf"/>
    <property type="match status" value="1"/>
</dbReference>
<dbReference type="SUPFAM" id="SSF53901">
    <property type="entry name" value="Thiolase-like"/>
    <property type="match status" value="2"/>
</dbReference>
<organism evidence="10 11">
    <name type="scientific">Amycolatopsis acididurans</name>
    <dbReference type="NCBI Taxonomy" id="2724524"/>
    <lineage>
        <taxon>Bacteria</taxon>
        <taxon>Bacillati</taxon>
        <taxon>Actinomycetota</taxon>
        <taxon>Actinomycetes</taxon>
        <taxon>Pseudonocardiales</taxon>
        <taxon>Pseudonocardiaceae</taxon>
        <taxon>Amycolatopsis</taxon>
    </lineage>
</organism>
<dbReference type="InterPro" id="IPR020610">
    <property type="entry name" value="Thiolase_AS"/>
</dbReference>
<feature type="region of interest" description="Disordered" evidence="7">
    <location>
        <begin position="119"/>
        <end position="145"/>
    </location>
</feature>
<evidence type="ECO:0000259" key="8">
    <source>
        <dbReference type="Pfam" id="PF00108"/>
    </source>
</evidence>
<feature type="domain" description="Thiolase N-terminal" evidence="8">
    <location>
        <begin position="6"/>
        <end position="261"/>
    </location>
</feature>
<evidence type="ECO:0000256" key="2">
    <source>
        <dbReference type="ARBA" id="ARBA00012705"/>
    </source>
</evidence>
<evidence type="ECO:0000256" key="7">
    <source>
        <dbReference type="SAM" id="MobiDB-lite"/>
    </source>
</evidence>
<accession>A0ABX1J447</accession>
<dbReference type="PROSITE" id="PS00099">
    <property type="entry name" value="THIOLASE_3"/>
    <property type="match status" value="1"/>
</dbReference>
<keyword evidence="11" id="KW-1185">Reference proteome</keyword>
<dbReference type="InterPro" id="IPR020617">
    <property type="entry name" value="Thiolase_C"/>
</dbReference>
<comment type="caution">
    <text evidence="10">The sequence shown here is derived from an EMBL/GenBank/DDBJ whole genome shotgun (WGS) entry which is preliminary data.</text>
</comment>
<dbReference type="RefSeq" id="WP_168516322.1">
    <property type="nucleotide sequence ID" value="NZ_JAAXLS010000009.1"/>
</dbReference>
<evidence type="ECO:0000256" key="5">
    <source>
        <dbReference type="ARBA" id="ARBA00040529"/>
    </source>
</evidence>
<dbReference type="EMBL" id="JAAXLS010000009">
    <property type="protein sequence ID" value="NKQ54434.1"/>
    <property type="molecule type" value="Genomic_DNA"/>
</dbReference>
<dbReference type="Pfam" id="PF00108">
    <property type="entry name" value="Thiolase_N"/>
    <property type="match status" value="1"/>
</dbReference>
<dbReference type="CDD" id="cd00751">
    <property type="entry name" value="thiolase"/>
    <property type="match status" value="1"/>
</dbReference>
<feature type="domain" description="Thiolase C-terminal" evidence="9">
    <location>
        <begin position="270"/>
        <end position="390"/>
    </location>
</feature>
<proteinExistence type="inferred from homology"/>
<name>A0ABX1J447_9PSEU</name>
<keyword evidence="3 6" id="KW-0808">Transferase</keyword>
<dbReference type="Proteomes" id="UP000715441">
    <property type="component" value="Unassembled WGS sequence"/>
</dbReference>
<evidence type="ECO:0000313" key="11">
    <source>
        <dbReference type="Proteomes" id="UP000715441"/>
    </source>
</evidence>
<dbReference type="InterPro" id="IPR002155">
    <property type="entry name" value="Thiolase"/>
</dbReference>
<reference evidence="10 11" key="1">
    <citation type="submission" date="2020-04" db="EMBL/GenBank/DDBJ databases">
        <title>Novel species.</title>
        <authorList>
            <person name="Teo W.F.A."/>
            <person name="Lipun K."/>
            <person name="Srisuk N."/>
            <person name="Duangmal K."/>
        </authorList>
    </citation>
    <scope>NUCLEOTIDE SEQUENCE [LARGE SCALE GENOMIC DNA]</scope>
    <source>
        <strain evidence="10 11">K13G38</strain>
    </source>
</reference>
<evidence type="ECO:0000256" key="3">
    <source>
        <dbReference type="ARBA" id="ARBA00022679"/>
    </source>
</evidence>
<evidence type="ECO:0000256" key="6">
    <source>
        <dbReference type="RuleBase" id="RU003557"/>
    </source>
</evidence>
<dbReference type="Gene3D" id="3.40.47.10">
    <property type="match status" value="1"/>
</dbReference>
<dbReference type="InterPro" id="IPR016039">
    <property type="entry name" value="Thiolase-like"/>
</dbReference>
<dbReference type="Pfam" id="PF02803">
    <property type="entry name" value="Thiolase_C"/>
    <property type="match status" value="1"/>
</dbReference>
<evidence type="ECO:0000259" key="9">
    <source>
        <dbReference type="Pfam" id="PF02803"/>
    </source>
</evidence>
<keyword evidence="4 6" id="KW-0012">Acyltransferase</keyword>
<dbReference type="EC" id="2.3.1.9" evidence="2"/>
<evidence type="ECO:0000313" key="10">
    <source>
        <dbReference type="EMBL" id="NKQ54434.1"/>
    </source>
</evidence>
<gene>
    <name evidence="10" type="ORF">HFP15_16255</name>
</gene>
<dbReference type="PANTHER" id="PTHR18919">
    <property type="entry name" value="ACETYL-COA C-ACYLTRANSFERASE"/>
    <property type="match status" value="1"/>
</dbReference>
<dbReference type="InterPro" id="IPR020616">
    <property type="entry name" value="Thiolase_N"/>
</dbReference>
<dbReference type="PANTHER" id="PTHR18919:SF107">
    <property type="entry name" value="ACETYL-COA ACETYLTRANSFERASE, CYTOSOLIC"/>
    <property type="match status" value="1"/>
</dbReference>
<dbReference type="NCBIfam" id="TIGR01930">
    <property type="entry name" value="AcCoA-C-Actrans"/>
    <property type="match status" value="1"/>
</dbReference>
<evidence type="ECO:0000256" key="4">
    <source>
        <dbReference type="ARBA" id="ARBA00023315"/>
    </source>
</evidence>
<protein>
    <recommendedName>
        <fullName evidence="5">Probable acetyl-CoA acetyltransferase</fullName>
        <ecNumber evidence="2">2.3.1.9</ecNumber>
    </recommendedName>
</protein>